<reference evidence="6" key="1">
    <citation type="journal article" date="2019" name="Int. J. Syst. Evol. Microbiol.">
        <title>The Global Catalogue of Microorganisms (GCM) 10K type strain sequencing project: providing services to taxonomists for standard genome sequencing and annotation.</title>
        <authorList>
            <consortium name="The Broad Institute Genomics Platform"/>
            <consortium name="The Broad Institute Genome Sequencing Center for Infectious Disease"/>
            <person name="Wu L."/>
            <person name="Ma J."/>
        </authorList>
    </citation>
    <scope>NUCLEOTIDE SEQUENCE [LARGE SCALE GENOMIC DNA]</scope>
    <source>
        <strain evidence="6">TBRC 4489</strain>
    </source>
</reference>
<gene>
    <name evidence="5" type="ORF">ACFOWE_31345</name>
</gene>
<dbReference type="SMART" id="SM00862">
    <property type="entry name" value="Trans_reg_C"/>
    <property type="match status" value="1"/>
</dbReference>
<comment type="caution">
    <text evidence="5">The sequence shown here is derived from an EMBL/GenBank/DDBJ whole genome shotgun (WGS) entry which is preliminary data.</text>
</comment>
<dbReference type="RefSeq" id="WP_377294259.1">
    <property type="nucleotide sequence ID" value="NZ_JBHSBM010000060.1"/>
</dbReference>
<feature type="coiled-coil region" evidence="3">
    <location>
        <begin position="164"/>
        <end position="198"/>
    </location>
</feature>
<evidence type="ECO:0000313" key="5">
    <source>
        <dbReference type="EMBL" id="MFC4062809.1"/>
    </source>
</evidence>
<keyword evidence="3" id="KW-0175">Coiled coil</keyword>
<name>A0ABV8IFQ2_9ACTN</name>
<accession>A0ABV8IFQ2</accession>
<dbReference type="InterPro" id="IPR001867">
    <property type="entry name" value="OmpR/PhoB-type_DNA-bd"/>
</dbReference>
<dbReference type="Gene3D" id="1.10.10.10">
    <property type="entry name" value="Winged helix-like DNA-binding domain superfamily/Winged helix DNA-binding domain"/>
    <property type="match status" value="1"/>
</dbReference>
<evidence type="ECO:0000256" key="1">
    <source>
        <dbReference type="ARBA" id="ARBA00023125"/>
    </source>
</evidence>
<evidence type="ECO:0000256" key="3">
    <source>
        <dbReference type="SAM" id="Coils"/>
    </source>
</evidence>
<dbReference type="EMBL" id="JBHSBM010000060">
    <property type="protein sequence ID" value="MFC4062809.1"/>
    <property type="molecule type" value="Genomic_DNA"/>
</dbReference>
<dbReference type="PROSITE" id="PS51755">
    <property type="entry name" value="OMPR_PHOB"/>
    <property type="match status" value="1"/>
</dbReference>
<dbReference type="Proteomes" id="UP001595850">
    <property type="component" value="Unassembled WGS sequence"/>
</dbReference>
<feature type="DNA-binding region" description="OmpR/PhoB-type" evidence="2">
    <location>
        <begin position="1"/>
        <end position="96"/>
    </location>
</feature>
<proteinExistence type="predicted"/>
<dbReference type="Pfam" id="PF00486">
    <property type="entry name" value="Trans_reg_C"/>
    <property type="match status" value="1"/>
</dbReference>
<feature type="domain" description="OmpR/PhoB-type" evidence="4">
    <location>
        <begin position="1"/>
        <end position="96"/>
    </location>
</feature>
<dbReference type="SUPFAM" id="SSF46894">
    <property type="entry name" value="C-terminal effector domain of the bipartite response regulators"/>
    <property type="match status" value="1"/>
</dbReference>
<organism evidence="5 6">
    <name type="scientific">Planomonospora corallina</name>
    <dbReference type="NCBI Taxonomy" id="1806052"/>
    <lineage>
        <taxon>Bacteria</taxon>
        <taxon>Bacillati</taxon>
        <taxon>Actinomycetota</taxon>
        <taxon>Actinomycetes</taxon>
        <taxon>Streptosporangiales</taxon>
        <taxon>Streptosporangiaceae</taxon>
        <taxon>Planomonospora</taxon>
    </lineage>
</organism>
<keyword evidence="6" id="KW-1185">Reference proteome</keyword>
<dbReference type="InterPro" id="IPR036388">
    <property type="entry name" value="WH-like_DNA-bd_sf"/>
</dbReference>
<keyword evidence="1 2" id="KW-0238">DNA-binding</keyword>
<evidence type="ECO:0000313" key="6">
    <source>
        <dbReference type="Proteomes" id="UP001595850"/>
    </source>
</evidence>
<dbReference type="CDD" id="cd00383">
    <property type="entry name" value="trans_reg_C"/>
    <property type="match status" value="1"/>
</dbReference>
<protein>
    <submittedName>
        <fullName evidence="5">Winged helix-turn-helix domain-containing protein</fullName>
    </submittedName>
</protein>
<evidence type="ECO:0000259" key="4">
    <source>
        <dbReference type="PROSITE" id="PS51755"/>
    </source>
</evidence>
<evidence type="ECO:0000256" key="2">
    <source>
        <dbReference type="PROSITE-ProRule" id="PRU01091"/>
    </source>
</evidence>
<dbReference type="InterPro" id="IPR016032">
    <property type="entry name" value="Sig_transdc_resp-reg_C-effctor"/>
</dbReference>
<sequence>MIDVIRIDAAAHQVWKGQEPLRLRPTPYRMLVCLAGRAGTVVSRAELVRAVWGSEAGANAKTVHAQVSLLRQAIGDPGDRPVYIVSVTGVGYRFTKGLAEITGAEPDAEQQEALGLAQTLHAALAELNERVGERAAELAAHRVAAAEARADSRIAAVDWVAASEARFQRDLERANGVIEALRERVRQLEERLGSGDGQAEAAL</sequence>